<dbReference type="RefSeq" id="WP_344954819.1">
    <property type="nucleotide sequence ID" value="NZ_BAABCX010000001.1"/>
</dbReference>
<name>A0ABP6V7M9_9GAMM</name>
<evidence type="ECO:0000313" key="1">
    <source>
        <dbReference type="EMBL" id="GAA3530444.1"/>
    </source>
</evidence>
<comment type="caution">
    <text evidence="1">The sequence shown here is derived from an EMBL/GenBank/DDBJ whole genome shotgun (WGS) entry which is preliminary data.</text>
</comment>
<dbReference type="EMBL" id="BAABCX010000001">
    <property type="protein sequence ID" value="GAA3530444.1"/>
    <property type="molecule type" value="Genomic_DNA"/>
</dbReference>
<protein>
    <submittedName>
        <fullName evidence="1">DUF3025 domain-containing protein</fullName>
    </submittedName>
</protein>
<dbReference type="Pfam" id="PF11227">
    <property type="entry name" value="DUF3025"/>
    <property type="match status" value="1"/>
</dbReference>
<proteinExistence type="predicted"/>
<dbReference type="InterPro" id="IPR021390">
    <property type="entry name" value="DUF3025"/>
</dbReference>
<dbReference type="Proteomes" id="UP001500795">
    <property type="component" value="Unassembled WGS sequence"/>
</dbReference>
<organism evidence="1 2">
    <name type="scientific">Zobellella aerophila</name>
    <dbReference type="NCBI Taxonomy" id="870480"/>
    <lineage>
        <taxon>Bacteria</taxon>
        <taxon>Pseudomonadati</taxon>
        <taxon>Pseudomonadota</taxon>
        <taxon>Gammaproteobacteria</taxon>
        <taxon>Aeromonadales</taxon>
        <taxon>Aeromonadaceae</taxon>
        <taxon>Zobellella</taxon>
    </lineage>
</organism>
<gene>
    <name evidence="1" type="ORF">GCM10022394_07190</name>
</gene>
<keyword evidence="2" id="KW-1185">Reference proteome</keyword>
<sequence>MPWDPDFINRNPILGQLRPLLSPMPWRQWPSVSQLARFREGDIPVTFIDDSAFMAMDHYYEEAVALGQVPTREHNWHDFFGAVIWWQFPRTKALLNRQHMDDIQRVGLRPRTPRRDRLTHFDECGLVLVAPDKQELETLLREHDWHALFIERRSRWQRDWLPFIFGHALYEQALAPFIGLTGKCLVLQAEAAFYRLSPLAQYQWLDQALAATIGNLDMFSRPRPLLPLPLLGVPGWWPANEEPGFYGNTDYFRPKRNRI</sequence>
<accession>A0ABP6V7M9</accession>
<reference evidence="2" key="1">
    <citation type="journal article" date="2019" name="Int. J. Syst. Evol. Microbiol.">
        <title>The Global Catalogue of Microorganisms (GCM) 10K type strain sequencing project: providing services to taxonomists for standard genome sequencing and annotation.</title>
        <authorList>
            <consortium name="The Broad Institute Genomics Platform"/>
            <consortium name="The Broad Institute Genome Sequencing Center for Infectious Disease"/>
            <person name="Wu L."/>
            <person name="Ma J."/>
        </authorList>
    </citation>
    <scope>NUCLEOTIDE SEQUENCE [LARGE SCALE GENOMIC DNA]</scope>
    <source>
        <strain evidence="2">JCM 17110</strain>
    </source>
</reference>
<evidence type="ECO:0000313" key="2">
    <source>
        <dbReference type="Proteomes" id="UP001500795"/>
    </source>
</evidence>